<dbReference type="GeneID" id="56928724"/>
<dbReference type="OrthoDB" id="9804474at2"/>
<dbReference type="InterPro" id="IPR004839">
    <property type="entry name" value="Aminotransferase_I/II_large"/>
</dbReference>
<dbReference type="GO" id="GO:0008483">
    <property type="term" value="F:transaminase activity"/>
    <property type="evidence" value="ECO:0007669"/>
    <property type="project" value="UniProtKB-KW"/>
</dbReference>
<dbReference type="Gene3D" id="3.90.1150.10">
    <property type="entry name" value="Aspartate Aminotransferase, domain 1"/>
    <property type="match status" value="1"/>
</dbReference>
<organism evidence="6 7">
    <name type="scientific">Helicobacter suis</name>
    <dbReference type="NCBI Taxonomy" id="104628"/>
    <lineage>
        <taxon>Bacteria</taxon>
        <taxon>Pseudomonadati</taxon>
        <taxon>Campylobacterota</taxon>
        <taxon>Epsilonproteobacteria</taxon>
        <taxon>Campylobacterales</taxon>
        <taxon>Helicobacteraceae</taxon>
        <taxon>Helicobacter</taxon>
    </lineage>
</organism>
<dbReference type="AlphaFoldDB" id="A0A6J4D1S2"/>
<dbReference type="InterPro" id="IPR015422">
    <property type="entry name" value="PyrdxlP-dep_Trfase_small"/>
</dbReference>
<gene>
    <name evidence="5" type="ORF">NHP190020_17290</name>
    <name evidence="6" type="ORF">SNTW_16670</name>
</gene>
<keyword evidence="2 6" id="KW-0032">Aminotransferase</keyword>
<dbReference type="PANTHER" id="PTHR42832">
    <property type="entry name" value="AMINO ACID AMINOTRANSFERASE"/>
    <property type="match status" value="1"/>
</dbReference>
<dbReference type="Pfam" id="PF00155">
    <property type="entry name" value="Aminotran_1_2"/>
    <property type="match status" value="1"/>
</dbReference>
<reference evidence="5 8" key="2">
    <citation type="submission" date="2020-04" db="EMBL/GenBank/DDBJ databases">
        <title>Genomic analysis of gastric non-Helicobacter pylori Helicobacters isolated in Japan.</title>
        <authorList>
            <person name="Suzuki M."/>
            <person name="Rimbara E."/>
        </authorList>
    </citation>
    <scope>NUCLEOTIDE SEQUENCE [LARGE SCALE GENOMIC DNA]</scope>
    <source>
        <strain evidence="5 8">NHP19-0020</strain>
    </source>
</reference>
<dbReference type="Proteomes" id="UP000317935">
    <property type="component" value="Chromosome"/>
</dbReference>
<dbReference type="CDD" id="cd00609">
    <property type="entry name" value="AAT_like"/>
    <property type="match status" value="1"/>
</dbReference>
<dbReference type="Proteomes" id="UP000509742">
    <property type="component" value="Chromosome"/>
</dbReference>
<dbReference type="Gene3D" id="3.40.640.10">
    <property type="entry name" value="Type I PLP-dependent aspartate aminotransferase-like (Major domain)"/>
    <property type="match status" value="1"/>
</dbReference>
<dbReference type="SUPFAM" id="SSF53383">
    <property type="entry name" value="PLP-dependent transferases"/>
    <property type="match status" value="1"/>
</dbReference>
<evidence type="ECO:0000256" key="1">
    <source>
        <dbReference type="ARBA" id="ARBA00001933"/>
    </source>
</evidence>
<name>A0A6J4D1S2_9HELI</name>
<dbReference type="EMBL" id="AP019774">
    <property type="protein sequence ID" value="BCD71022.1"/>
    <property type="molecule type" value="Genomic_DNA"/>
</dbReference>
<evidence type="ECO:0000313" key="6">
    <source>
        <dbReference type="EMBL" id="BCD71022.1"/>
    </source>
</evidence>
<sequence length="377" mass="42349">MFEPYPFERLNALLGDVTPIIEPLDFSIGEPQFDTPFSIQKALKEHTDALRFYPKSIGTHFLKEAQISFIKRRFGLDLQEWQIIATLGSKEVLFNFPLFYLHGKHSPKVAFSNPSYQVYLASARVARAEVIFMDLSKENNFTPLLPEGAKPNLVILNSPNNPTGRTLDLEELKTWVLRALEEDFVLLNDECYCNIYSTTPPPSILEACELVGNSEFKNVLAVSSISKSLSAPGLRSGYIAGDTTILAAYQIFRSYSGCAIPLPLQYASAAGWLDSSAQQSIHEIYATNLKLAQEILQIPIFPTSFYVWLEVPDGQRFTRYLYEQTGLKVLPGDFLGYLKSPHTKDFVRIALVQTPEVLKPALECLKNALDSYKLSLC</sequence>
<comment type="cofactor">
    <cofactor evidence="1">
        <name>pyridoxal 5'-phosphate</name>
        <dbReference type="ChEBI" id="CHEBI:597326"/>
    </cofactor>
</comment>
<evidence type="ECO:0000259" key="4">
    <source>
        <dbReference type="Pfam" id="PF00155"/>
    </source>
</evidence>
<dbReference type="PANTHER" id="PTHR42832:SF3">
    <property type="entry name" value="L-GLUTAMINE--4-(METHYLSULFANYL)-2-OXOBUTANOATE AMINOTRANSFERASE"/>
    <property type="match status" value="1"/>
</dbReference>
<proteinExistence type="predicted"/>
<dbReference type="EMBL" id="AP023036">
    <property type="protein sequence ID" value="BCD46690.1"/>
    <property type="molecule type" value="Genomic_DNA"/>
</dbReference>
<keyword evidence="8" id="KW-1185">Reference proteome</keyword>
<evidence type="ECO:0000256" key="3">
    <source>
        <dbReference type="ARBA" id="ARBA00022679"/>
    </source>
</evidence>
<evidence type="ECO:0000313" key="5">
    <source>
        <dbReference type="EMBL" id="BCD46690.1"/>
    </source>
</evidence>
<feature type="domain" description="Aminotransferase class I/classII large" evidence="4">
    <location>
        <begin position="24"/>
        <end position="363"/>
    </location>
</feature>
<evidence type="ECO:0000313" key="8">
    <source>
        <dbReference type="Proteomes" id="UP000509742"/>
    </source>
</evidence>
<keyword evidence="3 6" id="KW-0808">Transferase</keyword>
<dbReference type="InterPro" id="IPR050881">
    <property type="entry name" value="LL-DAP_aminotransferase"/>
</dbReference>
<dbReference type="GO" id="GO:0030170">
    <property type="term" value="F:pyridoxal phosphate binding"/>
    <property type="evidence" value="ECO:0007669"/>
    <property type="project" value="InterPro"/>
</dbReference>
<evidence type="ECO:0000256" key="2">
    <source>
        <dbReference type="ARBA" id="ARBA00022576"/>
    </source>
</evidence>
<dbReference type="RefSeq" id="WP_006564335.1">
    <property type="nucleotide sequence ID" value="NZ_AP019774.1"/>
</dbReference>
<dbReference type="NCBIfam" id="NF004494">
    <property type="entry name" value="PRK05839.1"/>
    <property type="match status" value="1"/>
</dbReference>
<dbReference type="InterPro" id="IPR015421">
    <property type="entry name" value="PyrdxlP-dep_Trfase_major"/>
</dbReference>
<dbReference type="InterPro" id="IPR015424">
    <property type="entry name" value="PyrdxlP-dep_Trfase"/>
</dbReference>
<reference evidence="6 7" key="1">
    <citation type="submission" date="2019-06" db="EMBL/GenBank/DDBJ databases">
        <title>Complete genome sequence of Helicobacter suis SNTW101c.</title>
        <authorList>
            <person name="Rimbara E."/>
            <person name="Suzuki M."/>
            <person name="Matsui H."/>
            <person name="Nakamura M."/>
            <person name="Mori S."/>
            <person name="Shibayama K."/>
        </authorList>
    </citation>
    <scope>NUCLEOTIDE SEQUENCE [LARGE SCALE GENOMIC DNA]</scope>
    <source>
        <strain evidence="6 7">SNTW101c</strain>
    </source>
</reference>
<evidence type="ECO:0000313" key="7">
    <source>
        <dbReference type="Proteomes" id="UP000317935"/>
    </source>
</evidence>
<accession>A0A6J4D1S2</accession>
<protein>
    <submittedName>
        <fullName evidence="6">N-succinyldiaminopimelate aminotransferase</fullName>
    </submittedName>
</protein>